<name>A0A7C4M0C5_UNCC3</name>
<dbReference type="InterPro" id="IPR011042">
    <property type="entry name" value="6-blade_b-propeller_TolB-like"/>
</dbReference>
<keyword evidence="1" id="KW-0812">Transmembrane</keyword>
<gene>
    <name evidence="2" type="ORF">ENT43_01125</name>
</gene>
<dbReference type="Pfam" id="PF07676">
    <property type="entry name" value="PD40"/>
    <property type="match status" value="1"/>
</dbReference>
<sequence length="385" mass="45064">MINRNTKLVAIFVLVVLNLLVFIFKSNTIKTGEQVKVYKQEKIKSKDKNKEQTKISKKIQEERIIKLVSRNADFFFVSKIGNNLFYRDQDNSRFYRYDLNSKKESSISGPLPFVKDTIWSPDGSNAVFYVYQDNYFFKQYKDPFFDPNIEDGKHYYWIYNFNSKKLKRIGENIYGITWTPDGKNIIYSYTKEFGGDTSQGIYVADSSFNNQRKISDLFFYEFSIAFLNNEEFLISKVLNEAGGTELYRINYKLKKTDRVLSDIPICDFNLISSDLVFLCLWDADSQEVSFKKLFLKDMSLEYLDENIASDAYIISDSGDYVLSIGINSDIDKYEIYKTNIWDGKKEKLKVSITYNKDVTLYIQLKNNTIYFISNGAVYMYSLPRG</sequence>
<dbReference type="AlphaFoldDB" id="A0A7C4M0C5"/>
<evidence type="ECO:0008006" key="3">
    <source>
        <dbReference type="Google" id="ProtNLM"/>
    </source>
</evidence>
<evidence type="ECO:0000256" key="1">
    <source>
        <dbReference type="SAM" id="Phobius"/>
    </source>
</evidence>
<reference evidence="2" key="1">
    <citation type="journal article" date="2020" name="mSystems">
        <title>Genome- and Community-Level Interaction Insights into Carbon Utilization and Element Cycling Functions of Hydrothermarchaeota in Hydrothermal Sediment.</title>
        <authorList>
            <person name="Zhou Z."/>
            <person name="Liu Y."/>
            <person name="Xu W."/>
            <person name="Pan J."/>
            <person name="Luo Z.H."/>
            <person name="Li M."/>
        </authorList>
    </citation>
    <scope>NUCLEOTIDE SEQUENCE [LARGE SCALE GENOMIC DNA]</scope>
    <source>
        <strain evidence="2">SpSt-579</strain>
    </source>
</reference>
<dbReference type="EMBL" id="DSYQ01000004">
    <property type="protein sequence ID" value="HGT70847.1"/>
    <property type="molecule type" value="Genomic_DNA"/>
</dbReference>
<comment type="caution">
    <text evidence="2">The sequence shown here is derived from an EMBL/GenBank/DDBJ whole genome shotgun (WGS) entry which is preliminary data.</text>
</comment>
<keyword evidence="1" id="KW-0472">Membrane</keyword>
<organism evidence="2">
    <name type="scientific">candidate division CPR3 bacterium</name>
    <dbReference type="NCBI Taxonomy" id="2268181"/>
    <lineage>
        <taxon>Bacteria</taxon>
        <taxon>Bacteria division CPR3</taxon>
    </lineage>
</organism>
<feature type="transmembrane region" description="Helical" evidence="1">
    <location>
        <begin position="7"/>
        <end position="24"/>
    </location>
</feature>
<dbReference type="InterPro" id="IPR011659">
    <property type="entry name" value="WD40"/>
</dbReference>
<dbReference type="SUPFAM" id="SSF69304">
    <property type="entry name" value="Tricorn protease N-terminal domain"/>
    <property type="match status" value="1"/>
</dbReference>
<accession>A0A7C4M0C5</accession>
<protein>
    <recommendedName>
        <fullName evidence="3">Dipeptidylpeptidase IV N-terminal domain-containing protein</fullName>
    </recommendedName>
</protein>
<dbReference type="Gene3D" id="2.120.10.30">
    <property type="entry name" value="TolB, C-terminal domain"/>
    <property type="match status" value="1"/>
</dbReference>
<keyword evidence="1" id="KW-1133">Transmembrane helix</keyword>
<evidence type="ECO:0000313" key="2">
    <source>
        <dbReference type="EMBL" id="HGT70847.1"/>
    </source>
</evidence>
<proteinExistence type="predicted"/>